<reference evidence="2" key="1">
    <citation type="submission" date="2020-11" db="EMBL/GenBank/DDBJ databases">
        <authorList>
            <person name="Tran Van P."/>
        </authorList>
    </citation>
    <scope>NUCLEOTIDE SEQUENCE</scope>
</reference>
<organism evidence="2">
    <name type="scientific">Cyprideis torosa</name>
    <dbReference type="NCBI Taxonomy" id="163714"/>
    <lineage>
        <taxon>Eukaryota</taxon>
        <taxon>Metazoa</taxon>
        <taxon>Ecdysozoa</taxon>
        <taxon>Arthropoda</taxon>
        <taxon>Crustacea</taxon>
        <taxon>Oligostraca</taxon>
        <taxon>Ostracoda</taxon>
        <taxon>Podocopa</taxon>
        <taxon>Podocopida</taxon>
        <taxon>Cytherocopina</taxon>
        <taxon>Cytheroidea</taxon>
        <taxon>Cytherideidae</taxon>
        <taxon>Cyprideis</taxon>
    </lineage>
</organism>
<proteinExistence type="predicted"/>
<evidence type="ECO:0000313" key="2">
    <source>
        <dbReference type="EMBL" id="CAD7231039.1"/>
    </source>
</evidence>
<name>A0A7R8WL61_9CRUS</name>
<feature type="region of interest" description="Disordered" evidence="1">
    <location>
        <begin position="1"/>
        <end position="34"/>
    </location>
</feature>
<accession>A0A7R8WL61</accession>
<sequence length="538" mass="59335">MDQADQMVEEQEQNDPVEPVEPQSGGRGRMGRSQTTDGAFVLSTQHSHAGGADMTDRVVAGAHGVDGDSVAAYHASRAIVGAFADQPLPFLRLRLTGGRSAPDSSVGAVEGSSLGVAGGGSGAVSIEVATRGAGSTPPRRTVTSDTRSFYERKRNFMGRPRITVRFLELRSSLFPGGRYSSTRGSGERQGLGLGHDPVGLDRLRRRRSVCFSNWFFKVLFLNLLRGLGGETLGILRSVLTCGVTRGVQLTKGLRDVFAFMQNLRNEGGIRRIARIRPLHDVDGHFFVHNGEQDSCHLLCHPVTSSCRNDFDAAHRGSCDMPRRWLQAGPWHIKLRLTVVQQKHIGLYPVDPFNPDPEPLRVLVQRTALLRAILIYSVFAPPQVEISVLLVTLNDSRNCPICPWINANLPHWTGTGTLKESFIQPEKPVPFVVLWNLILQRNSGNSQMMAEPKLADDIQDPRLEEPVNDVLSKESISPSEPSLILLTSSEERKRKRHITKRKRNGPKIPKQSKAIEGHNCGIHAGGKLHQCKSVWKTFH</sequence>
<gene>
    <name evidence="2" type="ORF">CTOB1V02_LOCUS8893</name>
</gene>
<dbReference type="AlphaFoldDB" id="A0A7R8WL61"/>
<dbReference type="EMBL" id="OB663146">
    <property type="protein sequence ID" value="CAD7231039.1"/>
    <property type="molecule type" value="Genomic_DNA"/>
</dbReference>
<protein>
    <submittedName>
        <fullName evidence="2">Uncharacterized protein</fullName>
    </submittedName>
</protein>
<evidence type="ECO:0000256" key="1">
    <source>
        <dbReference type="SAM" id="MobiDB-lite"/>
    </source>
</evidence>
<feature type="region of interest" description="Disordered" evidence="1">
    <location>
        <begin position="487"/>
        <end position="512"/>
    </location>
</feature>
<feature type="compositionally biased region" description="Basic residues" evidence="1">
    <location>
        <begin position="492"/>
        <end position="504"/>
    </location>
</feature>